<dbReference type="OrthoDB" id="958254at2759"/>
<dbReference type="VEuPathDB" id="FungiDB:AAP_03279"/>
<keyword evidence="3" id="KW-0964">Secreted</keyword>
<comment type="caution">
    <text evidence="7">The sequence shown here is derived from an EMBL/GenBank/DDBJ whole genome shotgun (WGS) entry which is preliminary data.</text>
</comment>
<evidence type="ECO:0000256" key="2">
    <source>
        <dbReference type="ARBA" id="ARBA00005679"/>
    </source>
</evidence>
<proteinExistence type="inferred from homology"/>
<evidence type="ECO:0000313" key="8">
    <source>
        <dbReference type="Proteomes" id="UP000242877"/>
    </source>
</evidence>
<dbReference type="GO" id="GO:0016671">
    <property type="term" value="F:oxidoreductase activity, acting on a sulfur group of donors, disulfide as acceptor"/>
    <property type="evidence" value="ECO:0007669"/>
    <property type="project" value="InterPro"/>
</dbReference>
<dbReference type="Proteomes" id="UP000242877">
    <property type="component" value="Unassembled WGS sequence"/>
</dbReference>
<evidence type="ECO:0000256" key="4">
    <source>
        <dbReference type="ARBA" id="ARBA00022729"/>
    </source>
</evidence>
<organism evidence="7 8">
    <name type="scientific">Ascosphaera apis ARSEF 7405</name>
    <dbReference type="NCBI Taxonomy" id="392613"/>
    <lineage>
        <taxon>Eukaryota</taxon>
        <taxon>Fungi</taxon>
        <taxon>Dikarya</taxon>
        <taxon>Ascomycota</taxon>
        <taxon>Pezizomycotina</taxon>
        <taxon>Eurotiomycetes</taxon>
        <taxon>Eurotiomycetidae</taxon>
        <taxon>Onygenales</taxon>
        <taxon>Ascosphaeraceae</taxon>
        <taxon>Ascosphaera</taxon>
    </lineage>
</organism>
<dbReference type="AlphaFoldDB" id="A0A162ICQ4"/>
<dbReference type="EMBL" id="AZGZ01000013">
    <property type="protein sequence ID" value="KZZ91573.1"/>
    <property type="molecule type" value="Genomic_DNA"/>
</dbReference>
<protein>
    <submittedName>
        <fullName evidence="7">Gamma interferon inducible lysosomal thiol reductase GILT</fullName>
    </submittedName>
</protein>
<feature type="region of interest" description="Disordered" evidence="6">
    <location>
        <begin position="173"/>
        <end position="202"/>
    </location>
</feature>
<dbReference type="Pfam" id="PF03227">
    <property type="entry name" value="GILT"/>
    <property type="match status" value="1"/>
</dbReference>
<keyword evidence="4" id="KW-0732">Signal</keyword>
<evidence type="ECO:0000256" key="3">
    <source>
        <dbReference type="ARBA" id="ARBA00022525"/>
    </source>
</evidence>
<sequence>MARVFQAEQPFQRGRRMKKRLTDGEKVFCVFVVGVVLLVLTNAGLVNDSLSRSVASVGEYLGISSMSSNMMASGVPSQQPIGGGAAGKNKGKNGEVKKVPFEAHIMSKCPDAQFCLRELVVPAMERISDKVDFHLSFIGDYNNKTDEVECMHGPSECIGDALMLCAANLPASATKNNNNNNNNDDDDEDDDDDEKLDSQTVHNLKYPKTPIIRSLGFANCLAQSYEDIPDKELVKGCALEHGVNFDALNRCASRPIDNPDEPNDDPSKVSGLALLRKSFHRSEKLGVDTSCTIRVNEENWCVRDGGKWVQCGRKSSNARITTLVQHISALYDKMN</sequence>
<gene>
    <name evidence="7" type="ORF">AAP_03279</name>
</gene>
<dbReference type="GO" id="GO:0005576">
    <property type="term" value="C:extracellular region"/>
    <property type="evidence" value="ECO:0007669"/>
    <property type="project" value="UniProtKB-SubCell"/>
</dbReference>
<comment type="similarity">
    <text evidence="2">Belongs to the GILT family.</text>
</comment>
<dbReference type="PANTHER" id="PTHR13234:SF8">
    <property type="entry name" value="GAMMA-INTERFERON-INDUCIBLE LYSOSOMAL THIOL REDUCTASE"/>
    <property type="match status" value="1"/>
</dbReference>
<name>A0A162ICQ4_9EURO</name>
<evidence type="ECO:0000256" key="1">
    <source>
        <dbReference type="ARBA" id="ARBA00004613"/>
    </source>
</evidence>
<dbReference type="InterPro" id="IPR004911">
    <property type="entry name" value="Interferon-induced_GILT"/>
</dbReference>
<evidence type="ECO:0000256" key="6">
    <source>
        <dbReference type="SAM" id="MobiDB-lite"/>
    </source>
</evidence>
<keyword evidence="5" id="KW-0325">Glycoprotein</keyword>
<keyword evidence="8" id="KW-1185">Reference proteome</keyword>
<feature type="compositionally biased region" description="Acidic residues" evidence="6">
    <location>
        <begin position="183"/>
        <end position="195"/>
    </location>
</feature>
<dbReference type="PANTHER" id="PTHR13234">
    <property type="entry name" value="GAMMA-INTERFERON INDUCIBLE LYSOSOMAL THIOL REDUCTASE GILT"/>
    <property type="match status" value="1"/>
</dbReference>
<comment type="subcellular location">
    <subcellularLocation>
        <location evidence="1">Secreted</location>
    </subcellularLocation>
</comment>
<evidence type="ECO:0000313" key="7">
    <source>
        <dbReference type="EMBL" id="KZZ91573.1"/>
    </source>
</evidence>
<reference evidence="7 8" key="1">
    <citation type="journal article" date="2016" name="Genome Biol. Evol.">
        <title>Divergent and convergent evolution of fungal pathogenicity.</title>
        <authorList>
            <person name="Shang Y."/>
            <person name="Xiao G."/>
            <person name="Zheng P."/>
            <person name="Cen K."/>
            <person name="Zhan S."/>
            <person name="Wang C."/>
        </authorList>
    </citation>
    <scope>NUCLEOTIDE SEQUENCE [LARGE SCALE GENOMIC DNA]</scope>
    <source>
        <strain evidence="7 8">ARSEF 7405</strain>
    </source>
</reference>
<evidence type="ECO:0000256" key="5">
    <source>
        <dbReference type="ARBA" id="ARBA00023180"/>
    </source>
</evidence>
<accession>A0A162ICQ4</accession>